<evidence type="ECO:0000313" key="3">
    <source>
        <dbReference type="Proteomes" id="UP000785679"/>
    </source>
</evidence>
<dbReference type="Proteomes" id="UP000785679">
    <property type="component" value="Unassembled WGS sequence"/>
</dbReference>
<feature type="region of interest" description="Disordered" evidence="1">
    <location>
        <begin position="337"/>
        <end position="357"/>
    </location>
</feature>
<comment type="caution">
    <text evidence="2">The sequence shown here is derived from an EMBL/GenBank/DDBJ whole genome shotgun (WGS) entry which is preliminary data.</text>
</comment>
<sequence>MDDEDSSTQPPITNMQTQKSAMQQMSQLQDKIPGMSHQSMIMQVGSPLTAMPTMPQQQTTVKSHISTQQSINIVTPKKSGTTSILQMQQTVPNIVVKAVDKSSNSFLNETKPKVFTPKPPPNPPIQSLKKPENPFATNNLYAKSKEQIQKQEDGLFNKLNAYVNNQQQAAPGGGSMAGSKVSPFSNSLLPLDQRYIYFDKVKALQEAHQNAVKPSIEEEQYVNQFDPKMQKNFSYTDSFKNLKAVFSLPLYSNEKPVLTTSYTPTQPPALKFLQNKSIKNISVPKFNANPNYDDDISKMFEKLEATNENLDINQSVKHGQTVKNLATLKTNQSILRGITEKSPQVQKKQDQYQSPDNIRPIQQAGGMITGQLKPPLHFLRDKVIHTAKGDAIDDDDTGNMRIKNMTIKDPSDYYKEALKRKNGNQPHNDSFFAQQPNKPGTLVQLKIRLQQTRNQLLAIQQSQTPINKSPLLCTKAPLQPRKYCPHLQQTT</sequence>
<evidence type="ECO:0000256" key="1">
    <source>
        <dbReference type="SAM" id="MobiDB-lite"/>
    </source>
</evidence>
<feature type="compositionally biased region" description="Polar residues" evidence="1">
    <location>
        <begin position="7"/>
        <end position="29"/>
    </location>
</feature>
<gene>
    <name evidence="2" type="ORF">FGO68_gene9171</name>
</gene>
<organism evidence="2 3">
    <name type="scientific">Halteria grandinella</name>
    <dbReference type="NCBI Taxonomy" id="5974"/>
    <lineage>
        <taxon>Eukaryota</taxon>
        <taxon>Sar</taxon>
        <taxon>Alveolata</taxon>
        <taxon>Ciliophora</taxon>
        <taxon>Intramacronucleata</taxon>
        <taxon>Spirotrichea</taxon>
        <taxon>Stichotrichia</taxon>
        <taxon>Sporadotrichida</taxon>
        <taxon>Halteriidae</taxon>
        <taxon>Halteria</taxon>
    </lineage>
</organism>
<keyword evidence="3" id="KW-1185">Reference proteome</keyword>
<dbReference type="EMBL" id="RRYP01016867">
    <property type="protein sequence ID" value="TNV74544.1"/>
    <property type="molecule type" value="Genomic_DNA"/>
</dbReference>
<name>A0A8J8NGZ3_HALGN</name>
<dbReference type="AlphaFoldDB" id="A0A8J8NGZ3"/>
<evidence type="ECO:0000313" key="2">
    <source>
        <dbReference type="EMBL" id="TNV74544.1"/>
    </source>
</evidence>
<feature type="region of interest" description="Disordered" evidence="1">
    <location>
        <begin position="1"/>
        <end position="34"/>
    </location>
</feature>
<proteinExistence type="predicted"/>
<reference evidence="2" key="1">
    <citation type="submission" date="2019-06" db="EMBL/GenBank/DDBJ databases">
        <authorList>
            <person name="Zheng W."/>
        </authorList>
    </citation>
    <scope>NUCLEOTIDE SEQUENCE</scope>
    <source>
        <strain evidence="2">QDHG01</strain>
    </source>
</reference>
<accession>A0A8J8NGZ3</accession>
<feature type="compositionally biased region" description="Polar residues" evidence="1">
    <location>
        <begin position="341"/>
        <end position="356"/>
    </location>
</feature>
<protein>
    <submittedName>
        <fullName evidence="2">Uncharacterized protein</fullName>
    </submittedName>
</protein>
<feature type="region of interest" description="Disordered" evidence="1">
    <location>
        <begin position="108"/>
        <end position="134"/>
    </location>
</feature>